<feature type="compositionally biased region" description="Low complexity" evidence="1">
    <location>
        <begin position="864"/>
        <end position="875"/>
    </location>
</feature>
<dbReference type="InterPro" id="IPR014710">
    <property type="entry name" value="RmlC-like_jellyroll"/>
</dbReference>
<evidence type="ECO:0000313" key="2">
    <source>
        <dbReference type="EMBL" id="KAL1006236.1"/>
    </source>
</evidence>
<feature type="region of interest" description="Disordered" evidence="1">
    <location>
        <begin position="75"/>
        <end position="126"/>
    </location>
</feature>
<evidence type="ECO:0008006" key="4">
    <source>
        <dbReference type="Google" id="ProtNLM"/>
    </source>
</evidence>
<feature type="compositionally biased region" description="Acidic residues" evidence="1">
    <location>
        <begin position="622"/>
        <end position="636"/>
    </location>
</feature>
<feature type="compositionally biased region" description="Polar residues" evidence="1">
    <location>
        <begin position="683"/>
        <end position="718"/>
    </location>
</feature>
<feature type="compositionally biased region" description="Basic and acidic residues" evidence="1">
    <location>
        <begin position="501"/>
        <end position="521"/>
    </location>
</feature>
<organism evidence="2 3">
    <name type="scientific">Umbra pygmaea</name>
    <name type="common">Eastern mudminnow</name>
    <dbReference type="NCBI Taxonomy" id="75934"/>
    <lineage>
        <taxon>Eukaryota</taxon>
        <taxon>Metazoa</taxon>
        <taxon>Chordata</taxon>
        <taxon>Craniata</taxon>
        <taxon>Vertebrata</taxon>
        <taxon>Euteleostomi</taxon>
        <taxon>Actinopterygii</taxon>
        <taxon>Neopterygii</taxon>
        <taxon>Teleostei</taxon>
        <taxon>Protacanthopterygii</taxon>
        <taxon>Esociformes</taxon>
        <taxon>Umbridae</taxon>
        <taxon>Umbra</taxon>
    </lineage>
</organism>
<evidence type="ECO:0000313" key="3">
    <source>
        <dbReference type="Proteomes" id="UP001557470"/>
    </source>
</evidence>
<feature type="compositionally biased region" description="Basic residues" evidence="1">
    <location>
        <begin position="1025"/>
        <end position="1036"/>
    </location>
</feature>
<dbReference type="Gene3D" id="2.60.120.10">
    <property type="entry name" value="Jelly Rolls"/>
    <property type="match status" value="1"/>
</dbReference>
<name>A0ABD0XVZ2_UMBPY</name>
<feature type="compositionally biased region" description="Acidic residues" evidence="1">
    <location>
        <begin position="659"/>
        <end position="670"/>
    </location>
</feature>
<feature type="compositionally biased region" description="Polar residues" evidence="1">
    <location>
        <begin position="368"/>
        <end position="405"/>
    </location>
</feature>
<feature type="compositionally biased region" description="Basic and acidic residues" evidence="1">
    <location>
        <begin position="79"/>
        <end position="90"/>
    </location>
</feature>
<feature type="compositionally biased region" description="Polar residues" evidence="1">
    <location>
        <begin position="1062"/>
        <end position="1072"/>
    </location>
</feature>
<dbReference type="Proteomes" id="UP001557470">
    <property type="component" value="Unassembled WGS sequence"/>
</dbReference>
<keyword evidence="3" id="KW-1185">Reference proteome</keyword>
<sequence>MSGAGEYLRKLLCFANSSYCLAMEPKKLVCCRKRLRYLVNKDGPSTTKGNAELDINDSNTWFKDLDSPLGKELLSFSPVEEKPKKNKSEGKPSPFPLKNGTETPGHDVGPRAEKMQPESREEHSHQYNEVESLFQEDCPIKTSSPIELGPEHRVTAVSRLLFNSDDGNDDEDQNHNKRPVSTQEQKFNDQEADMYNNVELDSAPWMYSLIKQETPTIISKEESPVRKLNLSLCSTDVESEGPNQSSPSLVVEPKEQPVPEQKTVVQPPPKKPGVQLPKKTTGFHPPKTMTEVQVPEKMSGVQPPGKTTQNHERKNFRQMLREAGFPKLAGKPLVFPVRKPPSINLEDEFQILEDDSPFRFSLCRKPNPNRTTSIPQLKPLDQSQSSDHTSAGTLAHASQSETATTRYRAKGEEIVRPSAAGHVGKKSKGQTVNRGSSNTPAHDKSSPKKWTSSTVQEAPPAGDAPVSNVDHKAELREQDKRTGRKKEKLSGPIGEEPVTTLEERKAVEEEHRGVEEKHRGVAEPCHQGAVDQEAPLSGNRRRRKPETWWLVDTDTQDTQTHNTHTTNKSNHNRDKPTTNPARQKAELKKRLSKSSSNQNTEKKAARWSRLQKMSREETERPESEEEEEEEVEEEMEVVPLSPVNSPLRRNPQITKAPSDMDDDFQILEDDSPFRFSLCRKPNPNRTTSIPQLKPLEQSQSSDHTSAGTLAHASQSEIATTRYRAKGEEIVRPPTAGHVGKMSKGQTVNRGSSNTPAHDKSSPKKWSSFTVQEAPPTGDAPVSNVDHKAELREQDKRKGRKKEKLLDPIGEEPVTTLEERKAVEEEYRGVAEPCHQGAVDQDAPLSGKRRRRKPEPWWLVDTDTQDTQTHNTHTTNKSNHYRDKPTTNPARQKAELKKRLSKYSSNQNTEKKAARWSRLQKMSREETERPESEEEEVLLSPMASPLRQHRHITTEKVFDWLYTRTPQSKLPQSDVTPRRQTHLAQDAQQKPARRSTAPGNCQKTSNSEDISRSSSASHPREPPHNPKTRKVERRKTKPAPSQTQPVNSSFIPWSGAAPPVATVRSTPQVSGQKPWSPEESPGSCGSAEEPVQNLASDRSPSPMDLSCQRVNIEPAVLVGGQLGTENPQNRDFYRRSNRLSDNTLRAFKSGPSSMIELEDYEDNEEDICLPSSLVMPYQSTQLKQAAVEELCGPPLKTITLQAEDSANLKEWLSLLWPVSGKLGSQISPDDFQWFAYRGRALGCRMDLQAGTFCSGKLLLGSYLKKPLIVDHNATTVYNLLTSFVSVTINGQKTHYNPGQTFMVECGHAYSLHNLTQEPAALHFTRILVESSD</sequence>
<feature type="compositionally biased region" description="Polar residues" evidence="1">
    <location>
        <begin position="429"/>
        <end position="440"/>
    </location>
</feature>
<protein>
    <recommendedName>
        <fullName evidence="4">Mif2/CENP-C cupin domain-containing protein</fullName>
    </recommendedName>
</protein>
<feature type="compositionally biased region" description="Basic and acidic residues" evidence="1">
    <location>
        <begin position="816"/>
        <end position="828"/>
    </location>
</feature>
<feature type="compositionally biased region" description="Polar residues" evidence="1">
    <location>
        <begin position="996"/>
        <end position="1016"/>
    </location>
</feature>
<comment type="caution">
    <text evidence="2">The sequence shown here is derived from an EMBL/GenBank/DDBJ whole genome shotgun (WGS) entry which is preliminary data.</text>
</comment>
<feature type="compositionally biased region" description="Basic and acidic residues" evidence="1">
    <location>
        <begin position="784"/>
        <end position="795"/>
    </location>
</feature>
<feature type="region of interest" description="Disordered" evidence="1">
    <location>
        <begin position="234"/>
        <end position="313"/>
    </location>
</feature>
<dbReference type="EMBL" id="JAGEUA010000002">
    <property type="protein sequence ID" value="KAL1006236.1"/>
    <property type="molecule type" value="Genomic_DNA"/>
</dbReference>
<accession>A0ABD0XVZ2</accession>
<feature type="compositionally biased region" description="Basic and acidic residues" evidence="1">
    <location>
        <begin position="104"/>
        <end position="126"/>
    </location>
</feature>
<reference evidence="2 3" key="1">
    <citation type="submission" date="2024-06" db="EMBL/GenBank/DDBJ databases">
        <authorList>
            <person name="Pan Q."/>
            <person name="Wen M."/>
            <person name="Jouanno E."/>
            <person name="Zahm M."/>
            <person name="Klopp C."/>
            <person name="Cabau C."/>
            <person name="Louis A."/>
            <person name="Berthelot C."/>
            <person name="Parey E."/>
            <person name="Roest Crollius H."/>
            <person name="Montfort J."/>
            <person name="Robinson-Rechavi M."/>
            <person name="Bouchez O."/>
            <person name="Lampietro C."/>
            <person name="Lopez Roques C."/>
            <person name="Donnadieu C."/>
            <person name="Postlethwait J."/>
            <person name="Bobe J."/>
            <person name="Verreycken H."/>
            <person name="Guiguen Y."/>
        </authorList>
    </citation>
    <scope>NUCLEOTIDE SEQUENCE [LARGE SCALE GENOMIC DNA]</scope>
    <source>
        <strain evidence="2">Up_M1</strain>
        <tissue evidence="2">Testis</tissue>
    </source>
</reference>
<feature type="compositionally biased region" description="Basic and acidic residues" evidence="1">
    <location>
        <begin position="469"/>
        <end position="481"/>
    </location>
</feature>
<proteinExistence type="predicted"/>
<evidence type="ECO:0000256" key="1">
    <source>
        <dbReference type="SAM" id="MobiDB-lite"/>
    </source>
</evidence>
<feature type="compositionally biased region" description="Polar residues" evidence="1">
    <location>
        <begin position="234"/>
        <end position="248"/>
    </location>
</feature>
<feature type="compositionally biased region" description="Polar residues" evidence="1">
    <location>
        <begin position="1038"/>
        <end position="1050"/>
    </location>
</feature>
<feature type="region of interest" description="Disordered" evidence="1">
    <location>
        <begin position="963"/>
        <end position="1101"/>
    </location>
</feature>
<gene>
    <name evidence="2" type="ORF">UPYG_G00069590</name>
</gene>
<feature type="compositionally biased region" description="Low complexity" evidence="1">
    <location>
        <begin position="556"/>
        <end position="567"/>
    </location>
</feature>
<feature type="compositionally biased region" description="Polar residues" evidence="1">
    <location>
        <begin position="743"/>
        <end position="755"/>
    </location>
</feature>
<feature type="region of interest" description="Disordered" evidence="1">
    <location>
        <begin position="162"/>
        <end position="189"/>
    </location>
</feature>
<feature type="compositionally biased region" description="Polar residues" evidence="1">
    <location>
        <begin position="963"/>
        <end position="974"/>
    </location>
</feature>
<feature type="region of interest" description="Disordered" evidence="1">
    <location>
        <begin position="356"/>
        <end position="949"/>
    </location>
</feature>